<dbReference type="AlphaFoldDB" id="A0A160T1I5"/>
<name>A0A160T1I5_9CHLR</name>
<dbReference type="PANTHER" id="PTHR36931:SF1">
    <property type="entry name" value="UPF0153 PROTEIN YEIW"/>
    <property type="match status" value="1"/>
</dbReference>
<dbReference type="RefSeq" id="WP_095042846.1">
    <property type="nucleotide sequence ID" value="NZ_LN890655.1"/>
</dbReference>
<evidence type="ECO:0000313" key="1">
    <source>
        <dbReference type="EMBL" id="CUS03342.2"/>
    </source>
</evidence>
<sequence length="98" mass="10474">MKNETRSSPPAPFPCRPGCGACCIALSISSPIPGMPNGKPAGARCVQLTDDNLCLLFGLPERPGVCVRLRPSAEMCGETREEAMKYLEQLEILTNPLG</sequence>
<keyword evidence="2" id="KW-1185">Reference proteome</keyword>
<dbReference type="EMBL" id="LN890655">
    <property type="protein sequence ID" value="CUS03342.2"/>
    <property type="molecule type" value="Genomic_DNA"/>
</dbReference>
<organism evidence="1 2">
    <name type="scientific">Candidatus Promineifilum breve</name>
    <dbReference type="NCBI Taxonomy" id="1806508"/>
    <lineage>
        <taxon>Bacteria</taxon>
        <taxon>Bacillati</taxon>
        <taxon>Chloroflexota</taxon>
        <taxon>Ardenticatenia</taxon>
        <taxon>Candidatus Promineifilales</taxon>
        <taxon>Candidatus Promineifilaceae</taxon>
        <taxon>Candidatus Promineifilum</taxon>
    </lineage>
</organism>
<protein>
    <recommendedName>
        <fullName evidence="3">YkgJ family cysteine cluster protein</fullName>
    </recommendedName>
</protein>
<dbReference type="PANTHER" id="PTHR36931">
    <property type="entry name" value="UPF0153 PROTEIN YEIW"/>
    <property type="match status" value="1"/>
</dbReference>
<dbReference type="InterPro" id="IPR052572">
    <property type="entry name" value="UPF0153_domain"/>
</dbReference>
<accession>A0A160T1I5</accession>
<evidence type="ECO:0008006" key="3">
    <source>
        <dbReference type="Google" id="ProtNLM"/>
    </source>
</evidence>
<proteinExistence type="predicted"/>
<dbReference type="OrthoDB" id="6003696at2"/>
<dbReference type="Pfam" id="PF03692">
    <property type="entry name" value="CxxCxxCC"/>
    <property type="match status" value="1"/>
</dbReference>
<dbReference type="InterPro" id="IPR005358">
    <property type="entry name" value="Puta_zinc/iron-chelating_dom"/>
</dbReference>
<evidence type="ECO:0000313" key="2">
    <source>
        <dbReference type="Proteomes" id="UP000215027"/>
    </source>
</evidence>
<reference evidence="1" key="1">
    <citation type="submission" date="2016-01" db="EMBL/GenBank/DDBJ databases">
        <authorList>
            <person name="Mcilroy J.S."/>
            <person name="Karst M S."/>
            <person name="Albertsen M."/>
        </authorList>
    </citation>
    <scope>NUCLEOTIDE SEQUENCE</scope>
    <source>
        <strain evidence="1">Cfx-K</strain>
    </source>
</reference>
<dbReference type="Proteomes" id="UP000215027">
    <property type="component" value="Chromosome I"/>
</dbReference>
<dbReference type="KEGG" id="pbf:CFX0092_A1464"/>
<gene>
    <name evidence="1" type="primary">yeiW</name>
    <name evidence="1" type="ORF">CFX0092_A1464</name>
</gene>